<accession>A0A212EPL8</accession>
<sequence>MIKLTEMTVGQTNVPKYKLNNGREMPAIALGTYLGHDKSGMVRSVNKQLRDVVMQAIDVGYRHFDTAEIYGTEEELGEGVRRKMEEGAVRREELFITDKLWNTHHKREQVVPSLRESLCKMGLSYIDLFLMHWPMGLHLRDWFPRERQEQTLDGICTRVLVVREIFFTCTRNTDVLQQVLMALRFRLQTAITSEDYTHSDVDFMETWLGLEDAVRLGLARNIGVSNFNKQQLERILREGSIRPAALQIEVHPQIIQTELVQLAQRHQLVVMGYSPFGSLVTRYGIKFPGPTIDDPTLVAIARRHHKTTPQVVLRWLVDRNVVPVTKTVNPSRLKENIDIFDFELSAREIEIINKFDEKTRYTLPSFWQTHAYYPFEKVDNPSADPFIKH</sequence>
<comment type="caution">
    <text evidence="2">The sequence shown here is derived from an EMBL/GenBank/DDBJ whole genome shotgun (WGS) entry which is preliminary data.</text>
</comment>
<dbReference type="PRINTS" id="PR00069">
    <property type="entry name" value="ALDKETRDTASE"/>
</dbReference>
<dbReference type="STRING" id="278856.A0A212EPL8"/>
<protein>
    <submittedName>
        <fullName evidence="2">3-dehydroecdysone 3beta-reductase</fullName>
    </submittedName>
</protein>
<dbReference type="EMBL" id="AGBW02013452">
    <property type="protein sequence ID" value="OWR43401.1"/>
    <property type="molecule type" value="Genomic_DNA"/>
</dbReference>
<dbReference type="PROSITE" id="PS00798">
    <property type="entry name" value="ALDOKETO_REDUCTASE_1"/>
    <property type="match status" value="1"/>
</dbReference>
<dbReference type="InParanoid" id="A0A212EPL8"/>
<name>A0A212EPL8_DANPL</name>
<dbReference type="SUPFAM" id="SSF51430">
    <property type="entry name" value="NAD(P)-linked oxidoreductase"/>
    <property type="match status" value="1"/>
</dbReference>
<dbReference type="KEGG" id="dpl:KGM_203587"/>
<dbReference type="InterPro" id="IPR020471">
    <property type="entry name" value="AKR"/>
</dbReference>
<proteinExistence type="predicted"/>
<dbReference type="AlphaFoldDB" id="A0A212EPL8"/>
<dbReference type="Pfam" id="PF00248">
    <property type="entry name" value="Aldo_ket_red"/>
    <property type="match status" value="1"/>
</dbReference>
<gene>
    <name evidence="2" type="ORF">KGM_203587</name>
</gene>
<evidence type="ECO:0000313" key="2">
    <source>
        <dbReference type="EMBL" id="OWR43401.1"/>
    </source>
</evidence>
<dbReference type="PROSITE" id="PS00062">
    <property type="entry name" value="ALDOKETO_REDUCTASE_2"/>
    <property type="match status" value="1"/>
</dbReference>
<evidence type="ECO:0000313" key="3">
    <source>
        <dbReference type="Proteomes" id="UP000007151"/>
    </source>
</evidence>
<reference evidence="2 3" key="1">
    <citation type="journal article" date="2011" name="Cell">
        <title>The monarch butterfly genome yields insights into long-distance migration.</title>
        <authorList>
            <person name="Zhan S."/>
            <person name="Merlin C."/>
            <person name="Boore J.L."/>
            <person name="Reppert S.M."/>
        </authorList>
    </citation>
    <scope>NUCLEOTIDE SEQUENCE [LARGE SCALE GENOMIC DNA]</scope>
    <source>
        <strain evidence="2">F-2</strain>
    </source>
</reference>
<keyword evidence="3" id="KW-1185">Reference proteome</keyword>
<organism evidence="2 3">
    <name type="scientific">Danaus plexippus plexippus</name>
    <dbReference type="NCBI Taxonomy" id="278856"/>
    <lineage>
        <taxon>Eukaryota</taxon>
        <taxon>Metazoa</taxon>
        <taxon>Ecdysozoa</taxon>
        <taxon>Arthropoda</taxon>
        <taxon>Hexapoda</taxon>
        <taxon>Insecta</taxon>
        <taxon>Pterygota</taxon>
        <taxon>Neoptera</taxon>
        <taxon>Endopterygota</taxon>
        <taxon>Lepidoptera</taxon>
        <taxon>Glossata</taxon>
        <taxon>Ditrysia</taxon>
        <taxon>Papilionoidea</taxon>
        <taxon>Nymphalidae</taxon>
        <taxon>Danainae</taxon>
        <taxon>Danaini</taxon>
        <taxon>Danaina</taxon>
        <taxon>Danaus</taxon>
        <taxon>Danaus</taxon>
    </lineage>
</organism>
<dbReference type="InterPro" id="IPR036812">
    <property type="entry name" value="NAD(P)_OxRdtase_dom_sf"/>
</dbReference>
<dbReference type="InterPro" id="IPR018170">
    <property type="entry name" value="Aldo/ket_reductase_CS"/>
</dbReference>
<feature type="domain" description="NADP-dependent oxidoreductase" evidence="1">
    <location>
        <begin position="28"/>
        <end position="356"/>
    </location>
</feature>
<dbReference type="Proteomes" id="UP000007151">
    <property type="component" value="Unassembled WGS sequence"/>
</dbReference>
<dbReference type="Gene3D" id="3.20.20.100">
    <property type="entry name" value="NADP-dependent oxidoreductase domain"/>
    <property type="match status" value="1"/>
</dbReference>
<dbReference type="PANTHER" id="PTHR11732">
    <property type="entry name" value="ALDO/KETO REDUCTASE"/>
    <property type="match status" value="1"/>
</dbReference>
<evidence type="ECO:0000259" key="1">
    <source>
        <dbReference type="Pfam" id="PF00248"/>
    </source>
</evidence>
<dbReference type="GO" id="GO:0016491">
    <property type="term" value="F:oxidoreductase activity"/>
    <property type="evidence" value="ECO:0007669"/>
    <property type="project" value="InterPro"/>
</dbReference>
<dbReference type="InterPro" id="IPR023210">
    <property type="entry name" value="NADP_OxRdtase_dom"/>
</dbReference>